<feature type="compositionally biased region" description="Basic and acidic residues" evidence="1">
    <location>
        <begin position="79"/>
        <end position="95"/>
    </location>
</feature>
<evidence type="ECO:0000313" key="3">
    <source>
        <dbReference type="EMBL" id="KAF2595748.1"/>
    </source>
</evidence>
<name>A0A8S9KQN7_BRACR</name>
<feature type="region of interest" description="Disordered" evidence="1">
    <location>
        <begin position="1"/>
        <end position="23"/>
    </location>
</feature>
<evidence type="ECO:0000313" key="2">
    <source>
        <dbReference type="EMBL" id="KAF2560573.1"/>
    </source>
</evidence>
<sequence>MAKELGCVGPSLGVTKNQEDPHTTQASMALPNAATGNQWYKNFCVQEAEPVTAAQPTTRNNESLNTTKLVDKLRRRRWKQEPEKEGGMGERSKCHGYEAIDDLTYNATPRTSTSHHREH</sequence>
<dbReference type="AlphaFoldDB" id="A0A8S9KQN7"/>
<dbReference type="Proteomes" id="UP000712281">
    <property type="component" value="Unassembled WGS sequence"/>
</dbReference>
<feature type="region of interest" description="Disordered" evidence="1">
    <location>
        <begin position="100"/>
        <end position="119"/>
    </location>
</feature>
<protein>
    <submittedName>
        <fullName evidence="3">Uncharacterized protein</fullName>
    </submittedName>
</protein>
<reference evidence="3" key="1">
    <citation type="submission" date="2019-12" db="EMBL/GenBank/DDBJ databases">
        <title>Genome sequencing and annotation of Brassica cretica.</title>
        <authorList>
            <person name="Studholme D.J."/>
            <person name="Sarris P.F."/>
        </authorList>
    </citation>
    <scope>NUCLEOTIDE SEQUENCE</scope>
    <source>
        <strain evidence="3">PFS-001/15</strain>
        <strain evidence="2">PFS-102/07</strain>
        <tissue evidence="3">Leaf</tissue>
    </source>
</reference>
<organism evidence="3 4">
    <name type="scientific">Brassica cretica</name>
    <name type="common">Mustard</name>
    <dbReference type="NCBI Taxonomy" id="69181"/>
    <lineage>
        <taxon>Eukaryota</taxon>
        <taxon>Viridiplantae</taxon>
        <taxon>Streptophyta</taxon>
        <taxon>Embryophyta</taxon>
        <taxon>Tracheophyta</taxon>
        <taxon>Spermatophyta</taxon>
        <taxon>Magnoliopsida</taxon>
        <taxon>eudicotyledons</taxon>
        <taxon>Gunneridae</taxon>
        <taxon>Pentapetalae</taxon>
        <taxon>rosids</taxon>
        <taxon>malvids</taxon>
        <taxon>Brassicales</taxon>
        <taxon>Brassicaceae</taxon>
        <taxon>Brassiceae</taxon>
        <taxon>Brassica</taxon>
    </lineage>
</organism>
<feature type="region of interest" description="Disordered" evidence="1">
    <location>
        <begin position="74"/>
        <end position="95"/>
    </location>
</feature>
<comment type="caution">
    <text evidence="3">The sequence shown here is derived from an EMBL/GenBank/DDBJ whole genome shotgun (WGS) entry which is preliminary data.</text>
</comment>
<proteinExistence type="predicted"/>
<accession>A0A8S9KQN7</accession>
<dbReference type="EMBL" id="QGKW02000717">
    <property type="protein sequence ID" value="KAF2595748.1"/>
    <property type="molecule type" value="Genomic_DNA"/>
</dbReference>
<gene>
    <name evidence="3" type="ORF">F2Q68_00009880</name>
    <name evidence="2" type="ORF">F2Q70_00016915</name>
</gene>
<dbReference type="EMBL" id="QGKY02001250">
    <property type="protein sequence ID" value="KAF2560573.1"/>
    <property type="molecule type" value="Genomic_DNA"/>
</dbReference>
<evidence type="ECO:0000256" key="1">
    <source>
        <dbReference type="SAM" id="MobiDB-lite"/>
    </source>
</evidence>
<evidence type="ECO:0000313" key="4">
    <source>
        <dbReference type="Proteomes" id="UP000712281"/>
    </source>
</evidence>